<protein>
    <submittedName>
        <fullName evidence="1">Uncharacterized protein</fullName>
    </submittedName>
</protein>
<reference evidence="1" key="1">
    <citation type="submission" date="2022-01" db="EMBL/GenBank/DDBJ databases">
        <authorList>
            <person name="King R."/>
        </authorList>
    </citation>
    <scope>NUCLEOTIDE SEQUENCE</scope>
</reference>
<name>A0A9N9QDI9_9CUCU</name>
<evidence type="ECO:0000313" key="1">
    <source>
        <dbReference type="EMBL" id="CAG9765899.1"/>
    </source>
</evidence>
<sequence>MLARLHEPNVLQARVEADGLQRRNGQWTVLDENHLPGFPRLPLDYLRDLTFGTYQLELAPTYVQHKLQRGHTEIIELDLSANDPGLITLIIFSRFRNATKHQLWIAFNQDVQDDAGLVQGL</sequence>
<dbReference type="OrthoDB" id="6763218at2759"/>
<dbReference type="Proteomes" id="UP001152799">
    <property type="component" value="Chromosome 3"/>
</dbReference>
<accession>A0A9N9QDI9</accession>
<dbReference type="AlphaFoldDB" id="A0A9N9QDI9"/>
<keyword evidence="2" id="KW-1185">Reference proteome</keyword>
<evidence type="ECO:0000313" key="2">
    <source>
        <dbReference type="Proteomes" id="UP001152799"/>
    </source>
</evidence>
<gene>
    <name evidence="1" type="ORF">CEUTPL_LOCUS6499</name>
</gene>
<dbReference type="EMBL" id="OU892279">
    <property type="protein sequence ID" value="CAG9765899.1"/>
    <property type="molecule type" value="Genomic_DNA"/>
</dbReference>
<proteinExistence type="predicted"/>
<organism evidence="1 2">
    <name type="scientific">Ceutorhynchus assimilis</name>
    <name type="common">cabbage seed weevil</name>
    <dbReference type="NCBI Taxonomy" id="467358"/>
    <lineage>
        <taxon>Eukaryota</taxon>
        <taxon>Metazoa</taxon>
        <taxon>Ecdysozoa</taxon>
        <taxon>Arthropoda</taxon>
        <taxon>Hexapoda</taxon>
        <taxon>Insecta</taxon>
        <taxon>Pterygota</taxon>
        <taxon>Neoptera</taxon>
        <taxon>Endopterygota</taxon>
        <taxon>Coleoptera</taxon>
        <taxon>Polyphaga</taxon>
        <taxon>Cucujiformia</taxon>
        <taxon>Curculionidae</taxon>
        <taxon>Ceutorhynchinae</taxon>
        <taxon>Ceutorhynchus</taxon>
    </lineage>
</organism>